<keyword evidence="3" id="KW-1185">Reference proteome</keyword>
<sequence>MGTQEVSTPKAKDVKSAPRVNDAPHNGNVMQVERADFTDLVPEGRAPVQGMEGFDPCYSDIVDYIVRCTHKIWDERDVGLIYSHYTHNIVLYLPMGTIYNREDVVRDTIQRLVSLPERRGMATHVIWNGDDKDGYYTSHLVTGSGRYTQNGHYGPANGRSFVSRTVADCMIHRNKIYREWVVSDQMAVVRQLGLDVDAYAGKIAETKLSQGLTQLDIGEVGLLQGQYPPAEKADLDIANTDLERETLQFLHDIFNRKMFGRIREVYAPTAMYHGPLMKELYGTASVSHQTLGLVGSMPDAVYAPQHICSTPCVEGGTKVAVRWILEGHHLGYGILESLGAPTGKHLRLMGMSHYHYKDGKIVDEWTVYDELSLLVQVKLAQLADKASAVGAAEA</sequence>
<evidence type="ECO:0000256" key="1">
    <source>
        <dbReference type="SAM" id="MobiDB-lite"/>
    </source>
</evidence>
<keyword evidence="2" id="KW-0614">Plasmid</keyword>
<dbReference type="SUPFAM" id="SSF54427">
    <property type="entry name" value="NTF2-like"/>
    <property type="match status" value="2"/>
</dbReference>
<dbReference type="EMBL" id="CP019631">
    <property type="protein sequence ID" value="AQQ07764.1"/>
    <property type="molecule type" value="Genomic_DNA"/>
</dbReference>
<dbReference type="Gene3D" id="3.10.450.50">
    <property type="match status" value="2"/>
</dbReference>
<dbReference type="InterPro" id="IPR009959">
    <property type="entry name" value="Cyclase_SnoaL-like"/>
</dbReference>
<geneLocation type="plasmid" evidence="2 3">
    <name>unnamed1</name>
</geneLocation>
<dbReference type="Pfam" id="PF07366">
    <property type="entry name" value="SnoaL"/>
    <property type="match status" value="1"/>
</dbReference>
<dbReference type="InterPro" id="IPR032710">
    <property type="entry name" value="NTF2-like_dom_sf"/>
</dbReference>
<protein>
    <submittedName>
        <fullName evidence="2">Ester cyclase</fullName>
    </submittedName>
</protein>
<organism evidence="2 3">
    <name type="scientific">Roseibium algicola</name>
    <dbReference type="NCBI Taxonomy" id="2857014"/>
    <lineage>
        <taxon>Bacteria</taxon>
        <taxon>Pseudomonadati</taxon>
        <taxon>Pseudomonadota</taxon>
        <taxon>Alphaproteobacteria</taxon>
        <taxon>Hyphomicrobiales</taxon>
        <taxon>Stappiaceae</taxon>
        <taxon>Roseibium</taxon>
    </lineage>
</organism>
<evidence type="ECO:0000313" key="2">
    <source>
        <dbReference type="EMBL" id="AQQ07764.1"/>
    </source>
</evidence>
<name>A0ABM6IB76_9HYPH</name>
<dbReference type="Proteomes" id="UP000188174">
    <property type="component" value="Plasmid unnamed1"/>
</dbReference>
<dbReference type="PANTHER" id="PTHR38436">
    <property type="entry name" value="POLYKETIDE CYCLASE SNOAL-LIKE DOMAIN"/>
    <property type="match status" value="1"/>
</dbReference>
<feature type="region of interest" description="Disordered" evidence="1">
    <location>
        <begin position="1"/>
        <end position="26"/>
    </location>
</feature>
<proteinExistence type="predicted"/>
<dbReference type="PANTHER" id="PTHR38436:SF1">
    <property type="entry name" value="ESTER CYCLASE"/>
    <property type="match status" value="1"/>
</dbReference>
<dbReference type="RefSeq" id="WP_077293818.1">
    <property type="nucleotide sequence ID" value="NZ_CP019631.1"/>
</dbReference>
<accession>A0ABM6IB76</accession>
<reference evidence="2 3" key="1">
    <citation type="submission" date="2017-02" db="EMBL/GenBank/DDBJ databases">
        <authorList>
            <person name="Jeong S."/>
        </authorList>
    </citation>
    <scope>NUCLEOTIDE SEQUENCE [LARGE SCALE GENOMIC DNA]</scope>
    <source>
        <strain evidence="2 3">RMAR6-6</strain>
        <plasmid evidence="2 3">unnamed1</plasmid>
    </source>
</reference>
<evidence type="ECO:0000313" key="3">
    <source>
        <dbReference type="Proteomes" id="UP000188174"/>
    </source>
</evidence>
<gene>
    <name evidence="2" type="ORF">B0E33_28505</name>
</gene>